<organism evidence="4">
    <name type="scientific">Thelazia callipaeda</name>
    <name type="common">Oriental eyeworm</name>
    <name type="synonym">Parasitic nematode</name>
    <dbReference type="NCBI Taxonomy" id="103827"/>
    <lineage>
        <taxon>Eukaryota</taxon>
        <taxon>Metazoa</taxon>
        <taxon>Ecdysozoa</taxon>
        <taxon>Nematoda</taxon>
        <taxon>Chromadorea</taxon>
        <taxon>Rhabditida</taxon>
        <taxon>Spirurina</taxon>
        <taxon>Spiruromorpha</taxon>
        <taxon>Thelazioidea</taxon>
        <taxon>Thelaziidae</taxon>
        <taxon>Thelazia</taxon>
    </lineage>
</organism>
<protein>
    <submittedName>
        <fullName evidence="2 4">Uncharacterized protein</fullName>
    </submittedName>
</protein>
<proteinExistence type="predicted"/>
<evidence type="ECO:0000313" key="3">
    <source>
        <dbReference type="Proteomes" id="UP000276776"/>
    </source>
</evidence>
<dbReference type="AlphaFoldDB" id="A0A0N5DAX7"/>
<feature type="region of interest" description="Disordered" evidence="1">
    <location>
        <begin position="46"/>
        <end position="74"/>
    </location>
</feature>
<reference evidence="4" key="1">
    <citation type="submission" date="2017-02" db="UniProtKB">
        <authorList>
            <consortium name="WormBaseParasite"/>
        </authorList>
    </citation>
    <scope>IDENTIFICATION</scope>
</reference>
<name>A0A0N5DAX7_THECL</name>
<keyword evidence="3" id="KW-1185">Reference proteome</keyword>
<dbReference type="WBParaSite" id="TCLT_0001033901-mRNA-1">
    <property type="protein sequence ID" value="TCLT_0001033901-mRNA-1"/>
    <property type="gene ID" value="TCLT_0001033901"/>
</dbReference>
<dbReference type="EMBL" id="UYYF01005058">
    <property type="protein sequence ID" value="VDN08014.1"/>
    <property type="molecule type" value="Genomic_DNA"/>
</dbReference>
<evidence type="ECO:0000313" key="4">
    <source>
        <dbReference type="WBParaSite" id="TCLT_0001033901-mRNA-1"/>
    </source>
</evidence>
<evidence type="ECO:0000256" key="1">
    <source>
        <dbReference type="SAM" id="MobiDB-lite"/>
    </source>
</evidence>
<evidence type="ECO:0000313" key="2">
    <source>
        <dbReference type="EMBL" id="VDN08014.1"/>
    </source>
</evidence>
<reference evidence="2 3" key="2">
    <citation type="submission" date="2018-11" db="EMBL/GenBank/DDBJ databases">
        <authorList>
            <consortium name="Pathogen Informatics"/>
        </authorList>
    </citation>
    <scope>NUCLEOTIDE SEQUENCE [LARGE SCALE GENOMIC DNA]</scope>
</reference>
<sequence>MSKNADRTEIVSKTEQQLQKKQNFPILNNFLPVLDSLSPIGKIKSVGPGPLTSTPAAKSGEIALPPKKQESQSTVSLDSDCEVSKHWGTSGCAANPRVDRSRSVLSIVGSSFSKYFAMFVDEDEFIFVKTT</sequence>
<accession>A0A0N5DAX7</accession>
<gene>
    <name evidence="2" type="ORF">TCLT_LOCUS10328</name>
</gene>
<dbReference type="Proteomes" id="UP000276776">
    <property type="component" value="Unassembled WGS sequence"/>
</dbReference>